<keyword evidence="2" id="KW-0732">Signal</keyword>
<proteinExistence type="predicted"/>
<comment type="caution">
    <text evidence="3">The sequence shown here is derived from an EMBL/GenBank/DDBJ whole genome shotgun (WGS) entry which is preliminary data.</text>
</comment>
<sequence>MKNRATFWLVFPLMLGLFACSNSGESDRTDASTSPPPAAENPVSNPLPVPTTPPADMANQRSATSGATSGESAAVSPEIRQQILTELYSQQQALNLCDGFLDQNYSQTESQVFALDAETYLVHLQCSLAAYQASFEFLTYQKKASGGEFKPMTLTVFNENPSGKPTQENVRTVGGMPTYNPETRSLTIFTKFRGVGDCGSLANYQLKDGEFQLVKYQAKFACDGNAIDPEKYPQIFP</sequence>
<evidence type="ECO:0000313" key="4">
    <source>
        <dbReference type="Proteomes" id="UP000641954"/>
    </source>
</evidence>
<feature type="compositionally biased region" description="Pro residues" evidence="1">
    <location>
        <begin position="34"/>
        <end position="53"/>
    </location>
</feature>
<reference evidence="3 4" key="1">
    <citation type="journal article" date="2020" name="ISME J.">
        <title>Comparative genomics reveals insights into cyanobacterial evolution and habitat adaptation.</title>
        <authorList>
            <person name="Chen M.Y."/>
            <person name="Teng W.K."/>
            <person name="Zhao L."/>
            <person name="Hu C.X."/>
            <person name="Zhou Y.K."/>
            <person name="Han B.P."/>
            <person name="Song L.R."/>
            <person name="Shu W.S."/>
        </authorList>
    </citation>
    <scope>NUCLEOTIDE SEQUENCE [LARGE SCALE GENOMIC DNA]</scope>
    <source>
        <strain evidence="3 4">FACHB-1370</strain>
    </source>
</reference>
<dbReference type="Proteomes" id="UP000641954">
    <property type="component" value="Unassembled WGS sequence"/>
</dbReference>
<organism evidence="3 4">
    <name type="scientific">Planktothricoides raciborskii FACHB-1370</name>
    <dbReference type="NCBI Taxonomy" id="2949576"/>
    <lineage>
        <taxon>Bacteria</taxon>
        <taxon>Bacillati</taxon>
        <taxon>Cyanobacteriota</taxon>
        <taxon>Cyanophyceae</taxon>
        <taxon>Oscillatoriophycideae</taxon>
        <taxon>Oscillatoriales</taxon>
        <taxon>Oscillatoriaceae</taxon>
        <taxon>Planktothricoides</taxon>
    </lineage>
</organism>
<feature type="signal peptide" evidence="2">
    <location>
        <begin position="1"/>
        <end position="24"/>
    </location>
</feature>
<keyword evidence="4" id="KW-1185">Reference proteome</keyword>
<name>A0ABR8E965_9CYAN</name>
<gene>
    <name evidence="3" type="ORF">H6G72_05120</name>
</gene>
<dbReference type="RefSeq" id="WP_190877445.1">
    <property type="nucleotide sequence ID" value="NZ_JACJSK010000005.1"/>
</dbReference>
<accession>A0ABR8E965</accession>
<protein>
    <submittedName>
        <fullName evidence="3">DUF1176 domain-containing protein</fullName>
    </submittedName>
</protein>
<evidence type="ECO:0000313" key="3">
    <source>
        <dbReference type="EMBL" id="MBD2543243.1"/>
    </source>
</evidence>
<dbReference type="EMBL" id="JACJSK010000005">
    <property type="protein sequence ID" value="MBD2543243.1"/>
    <property type="molecule type" value="Genomic_DNA"/>
</dbReference>
<feature type="region of interest" description="Disordered" evidence="1">
    <location>
        <begin position="24"/>
        <end position="74"/>
    </location>
</feature>
<feature type="compositionally biased region" description="Low complexity" evidence="1">
    <location>
        <begin position="62"/>
        <end position="74"/>
    </location>
</feature>
<evidence type="ECO:0000256" key="2">
    <source>
        <dbReference type="SAM" id="SignalP"/>
    </source>
</evidence>
<feature type="chain" id="PRO_5045125193" evidence="2">
    <location>
        <begin position="25"/>
        <end position="237"/>
    </location>
</feature>
<dbReference type="PROSITE" id="PS51257">
    <property type="entry name" value="PROKAR_LIPOPROTEIN"/>
    <property type="match status" value="1"/>
</dbReference>
<dbReference type="InterPro" id="IPR009560">
    <property type="entry name" value="DUF1176"/>
</dbReference>
<dbReference type="Pfam" id="PF06674">
    <property type="entry name" value="DUF1176"/>
    <property type="match status" value="1"/>
</dbReference>
<evidence type="ECO:0000256" key="1">
    <source>
        <dbReference type="SAM" id="MobiDB-lite"/>
    </source>
</evidence>